<evidence type="ECO:0000259" key="5">
    <source>
        <dbReference type="PROSITE" id="PS50067"/>
    </source>
</evidence>
<proteinExistence type="inferred from homology"/>
<dbReference type="Pfam" id="PF00225">
    <property type="entry name" value="Kinesin"/>
    <property type="match status" value="1"/>
</dbReference>
<feature type="domain" description="Kinesin motor" evidence="5">
    <location>
        <begin position="4"/>
        <end position="318"/>
    </location>
</feature>
<keyword evidence="4" id="KW-0547">Nucleotide-binding</keyword>
<sequence>MESSVQVAIRIRPKAFNDMTTEDSFLYDQTSITTNFSNPSETKKFHQVFGPNAKQEDLYSFIAPNINLAEQGISSTILAFGPANSGKTFTIFGIPSDLGMIHKVFSHLFQYKSSNFIVSYSMMQIYNEKIYDMIEDPNLEHPLQLKQDPCIGVIIDKISKHYINSPEEGMQFTNIGKNNRLANSQLPSINRSRSHAICEIYLESTTANVRGNFYKSIIRLCDLASCDKISYYTTQQENRHKDMPIFDLSLLKLSYIIQSLASRKQHFVPYKDSTLTYVLKDTLEGRTKFSIITTIYFSADCISETLCTLKFASRAKKIITQIVPYEITFAEKQVLDNIRSDLEVKKNRSKKVANEKHKKIRNVYEENNKYKSNTPYVSIKKLTVGLKKLQYKLGKKVAIGKNEEKMSDKTFQNFSNDCLPKN</sequence>
<accession>A0A1R2BDI1</accession>
<name>A0A1R2BDI1_9CILI</name>
<dbReference type="GO" id="GO:0005524">
    <property type="term" value="F:ATP binding"/>
    <property type="evidence" value="ECO:0007669"/>
    <property type="project" value="UniProtKB-UniRule"/>
</dbReference>
<dbReference type="GO" id="GO:0005874">
    <property type="term" value="C:microtubule"/>
    <property type="evidence" value="ECO:0007669"/>
    <property type="project" value="UniProtKB-KW"/>
</dbReference>
<dbReference type="GO" id="GO:0007018">
    <property type="term" value="P:microtubule-based movement"/>
    <property type="evidence" value="ECO:0007669"/>
    <property type="project" value="InterPro"/>
</dbReference>
<dbReference type="PANTHER" id="PTHR47968">
    <property type="entry name" value="CENTROMERE PROTEIN E"/>
    <property type="match status" value="1"/>
</dbReference>
<dbReference type="AlphaFoldDB" id="A0A1R2BDI1"/>
<dbReference type="InterPro" id="IPR027640">
    <property type="entry name" value="Kinesin-like_fam"/>
</dbReference>
<dbReference type="SMART" id="SM00129">
    <property type="entry name" value="KISc"/>
    <property type="match status" value="1"/>
</dbReference>
<dbReference type="InterPro" id="IPR027417">
    <property type="entry name" value="P-loop_NTPase"/>
</dbReference>
<dbReference type="PANTHER" id="PTHR47968:SF36">
    <property type="entry name" value="KINESIN HEAVY CHAIN ISOFORM X1"/>
    <property type="match status" value="1"/>
</dbReference>
<feature type="binding site" evidence="4">
    <location>
        <begin position="81"/>
        <end position="88"/>
    </location>
    <ligand>
        <name>ATP</name>
        <dbReference type="ChEBI" id="CHEBI:30616"/>
    </ligand>
</feature>
<dbReference type="Gene3D" id="3.40.850.10">
    <property type="entry name" value="Kinesin motor domain"/>
    <property type="match status" value="1"/>
</dbReference>
<evidence type="ECO:0000313" key="7">
    <source>
        <dbReference type="Proteomes" id="UP000187209"/>
    </source>
</evidence>
<dbReference type="Proteomes" id="UP000187209">
    <property type="component" value="Unassembled WGS sequence"/>
</dbReference>
<dbReference type="PRINTS" id="PR00380">
    <property type="entry name" value="KINESINHEAVY"/>
</dbReference>
<gene>
    <name evidence="6" type="ORF">SteCoe_26213</name>
</gene>
<dbReference type="OrthoDB" id="304990at2759"/>
<evidence type="ECO:0000256" key="3">
    <source>
        <dbReference type="ARBA" id="ARBA00023175"/>
    </source>
</evidence>
<dbReference type="PROSITE" id="PS50067">
    <property type="entry name" value="KINESIN_MOTOR_2"/>
    <property type="match status" value="1"/>
</dbReference>
<dbReference type="EMBL" id="MPUH01000728">
    <property type="protein sequence ID" value="OMJ74797.1"/>
    <property type="molecule type" value="Genomic_DNA"/>
</dbReference>
<keyword evidence="3 4" id="KW-0505">Motor protein</keyword>
<protein>
    <recommendedName>
        <fullName evidence="5">Kinesin motor domain-containing protein</fullName>
    </recommendedName>
</protein>
<evidence type="ECO:0000313" key="6">
    <source>
        <dbReference type="EMBL" id="OMJ74797.1"/>
    </source>
</evidence>
<reference evidence="6 7" key="1">
    <citation type="submission" date="2016-11" db="EMBL/GenBank/DDBJ databases">
        <title>The macronuclear genome of Stentor coeruleus: a giant cell with tiny introns.</title>
        <authorList>
            <person name="Slabodnick M."/>
            <person name="Ruby J.G."/>
            <person name="Reiff S.B."/>
            <person name="Swart E.C."/>
            <person name="Gosai S."/>
            <person name="Prabakaran S."/>
            <person name="Witkowska E."/>
            <person name="Larue G.E."/>
            <person name="Fisher S."/>
            <person name="Freeman R.M."/>
            <person name="Gunawardena J."/>
            <person name="Chu W."/>
            <person name="Stover N.A."/>
            <person name="Gregory B.D."/>
            <person name="Nowacki M."/>
            <person name="Derisi J."/>
            <person name="Roy S.W."/>
            <person name="Marshall W.F."/>
            <person name="Sood P."/>
        </authorList>
    </citation>
    <scope>NUCLEOTIDE SEQUENCE [LARGE SCALE GENOMIC DNA]</scope>
    <source>
        <strain evidence="6">WM001</strain>
    </source>
</reference>
<evidence type="ECO:0000256" key="2">
    <source>
        <dbReference type="ARBA" id="ARBA00023054"/>
    </source>
</evidence>
<comment type="similarity">
    <text evidence="4">Belongs to the TRAFAC class myosin-kinesin ATPase superfamily. Kinesin family.</text>
</comment>
<comment type="caution">
    <text evidence="6">The sequence shown here is derived from an EMBL/GenBank/DDBJ whole genome shotgun (WGS) entry which is preliminary data.</text>
</comment>
<evidence type="ECO:0000256" key="4">
    <source>
        <dbReference type="PROSITE-ProRule" id="PRU00283"/>
    </source>
</evidence>
<keyword evidence="4" id="KW-0067">ATP-binding</keyword>
<evidence type="ECO:0000256" key="1">
    <source>
        <dbReference type="ARBA" id="ARBA00022701"/>
    </source>
</evidence>
<keyword evidence="1" id="KW-0493">Microtubule</keyword>
<dbReference type="InterPro" id="IPR036961">
    <property type="entry name" value="Kinesin_motor_dom_sf"/>
</dbReference>
<keyword evidence="7" id="KW-1185">Reference proteome</keyword>
<organism evidence="6 7">
    <name type="scientific">Stentor coeruleus</name>
    <dbReference type="NCBI Taxonomy" id="5963"/>
    <lineage>
        <taxon>Eukaryota</taxon>
        <taxon>Sar</taxon>
        <taxon>Alveolata</taxon>
        <taxon>Ciliophora</taxon>
        <taxon>Postciliodesmatophora</taxon>
        <taxon>Heterotrichea</taxon>
        <taxon>Heterotrichida</taxon>
        <taxon>Stentoridae</taxon>
        <taxon>Stentor</taxon>
    </lineage>
</organism>
<keyword evidence="2" id="KW-0175">Coiled coil</keyword>
<dbReference type="GO" id="GO:0008017">
    <property type="term" value="F:microtubule binding"/>
    <property type="evidence" value="ECO:0007669"/>
    <property type="project" value="InterPro"/>
</dbReference>
<dbReference type="GO" id="GO:0003777">
    <property type="term" value="F:microtubule motor activity"/>
    <property type="evidence" value="ECO:0007669"/>
    <property type="project" value="InterPro"/>
</dbReference>
<dbReference type="SUPFAM" id="SSF52540">
    <property type="entry name" value="P-loop containing nucleoside triphosphate hydrolases"/>
    <property type="match status" value="1"/>
</dbReference>
<dbReference type="InterPro" id="IPR001752">
    <property type="entry name" value="Kinesin_motor_dom"/>
</dbReference>